<feature type="transmembrane region" description="Helical" evidence="2">
    <location>
        <begin position="32"/>
        <end position="50"/>
    </location>
</feature>
<feature type="transmembrane region" description="Helical" evidence="2">
    <location>
        <begin position="111"/>
        <end position="131"/>
    </location>
</feature>
<dbReference type="PANTHER" id="PTHR14969:SF13">
    <property type="entry name" value="AT30094P"/>
    <property type="match status" value="1"/>
</dbReference>
<dbReference type="Pfam" id="PF01569">
    <property type="entry name" value="PAP2"/>
    <property type="match status" value="1"/>
</dbReference>
<feature type="transmembrane region" description="Helical" evidence="2">
    <location>
        <begin position="203"/>
        <end position="220"/>
    </location>
</feature>
<dbReference type="PANTHER" id="PTHR14969">
    <property type="entry name" value="SPHINGOSINE-1-PHOSPHATE PHOSPHOHYDROLASE"/>
    <property type="match status" value="1"/>
</dbReference>
<reference evidence="4" key="1">
    <citation type="submission" date="2020-08" db="EMBL/GenBank/DDBJ databases">
        <title>Whole genome shotgun sequence of Actinocatenispora sera NBRC 101916.</title>
        <authorList>
            <person name="Komaki H."/>
            <person name="Tamura T."/>
        </authorList>
    </citation>
    <scope>NUCLEOTIDE SEQUENCE</scope>
    <source>
        <strain evidence="4">NBRC 101916</strain>
    </source>
</reference>
<dbReference type="SUPFAM" id="SSF48317">
    <property type="entry name" value="Acid phosphatase/Vanadium-dependent haloperoxidase"/>
    <property type="match status" value="1"/>
</dbReference>
<proteinExistence type="predicted"/>
<dbReference type="RefSeq" id="WP_084132599.1">
    <property type="nucleotide sequence ID" value="NZ_AP023354.1"/>
</dbReference>
<evidence type="ECO:0000313" key="4">
    <source>
        <dbReference type="EMBL" id="BCJ27673.1"/>
    </source>
</evidence>
<keyword evidence="2" id="KW-1133">Transmembrane helix</keyword>
<evidence type="ECO:0000256" key="1">
    <source>
        <dbReference type="SAM" id="MobiDB-lite"/>
    </source>
</evidence>
<dbReference type="AlphaFoldDB" id="A0A810KWT4"/>
<dbReference type="KEGG" id="aser:Asera_17810"/>
<keyword evidence="5" id="KW-1185">Reference proteome</keyword>
<evidence type="ECO:0000313" key="5">
    <source>
        <dbReference type="Proteomes" id="UP000680750"/>
    </source>
</evidence>
<feature type="transmembrane region" description="Helical" evidence="2">
    <location>
        <begin position="176"/>
        <end position="197"/>
    </location>
</feature>
<keyword evidence="2" id="KW-0812">Transmembrane</keyword>
<dbReference type="OrthoDB" id="9789113at2"/>
<evidence type="ECO:0000259" key="3">
    <source>
        <dbReference type="SMART" id="SM00014"/>
    </source>
</evidence>
<evidence type="ECO:0000256" key="2">
    <source>
        <dbReference type="SAM" id="Phobius"/>
    </source>
</evidence>
<feature type="transmembrane region" description="Helical" evidence="2">
    <location>
        <begin position="80"/>
        <end position="104"/>
    </location>
</feature>
<dbReference type="InterPro" id="IPR000326">
    <property type="entry name" value="PAP2/HPO"/>
</dbReference>
<sequence length="252" mass="26178">MSAGRVRVPVRTPDAEFAAGTYGPSAALGARLICAGVGLGIVLLLLGLFVKTGPMTSAGTDADWLVSSARNGLFTPVAKAFTLVATPELWAVLGFVIPIVLLLARRRGQALRVFGVLIGTTGVTYVAKALIDEHRPTRKLWLESASSGSFPSGHSAAAWAIVVTAVILVPPAAKRGVAIGGAIFAVFVMGSRVYLGVHYPGDTVGGALAAATAVVFLAGLSRMPPLRRWLPALDRSGRDDRPPYPSRVGTGR</sequence>
<feature type="region of interest" description="Disordered" evidence="1">
    <location>
        <begin position="232"/>
        <end position="252"/>
    </location>
</feature>
<keyword evidence="2" id="KW-0472">Membrane</keyword>
<dbReference type="CDD" id="cd03392">
    <property type="entry name" value="PAP2_like_2"/>
    <property type="match status" value="1"/>
</dbReference>
<protein>
    <recommendedName>
        <fullName evidence="3">Phosphatidic acid phosphatase type 2/haloperoxidase domain-containing protein</fullName>
    </recommendedName>
</protein>
<dbReference type="SMART" id="SM00014">
    <property type="entry name" value="acidPPc"/>
    <property type="match status" value="1"/>
</dbReference>
<name>A0A810KWT4_9ACTN</name>
<dbReference type="Gene3D" id="1.20.144.10">
    <property type="entry name" value="Phosphatidic acid phosphatase type 2/haloperoxidase"/>
    <property type="match status" value="1"/>
</dbReference>
<dbReference type="Proteomes" id="UP000680750">
    <property type="component" value="Chromosome"/>
</dbReference>
<accession>A0A810KWT4</accession>
<dbReference type="InterPro" id="IPR036938">
    <property type="entry name" value="PAP2/HPO_sf"/>
</dbReference>
<dbReference type="EMBL" id="AP023354">
    <property type="protein sequence ID" value="BCJ27673.1"/>
    <property type="molecule type" value="Genomic_DNA"/>
</dbReference>
<feature type="transmembrane region" description="Helical" evidence="2">
    <location>
        <begin position="151"/>
        <end position="169"/>
    </location>
</feature>
<organism evidence="4 5">
    <name type="scientific">Actinocatenispora sera</name>
    <dbReference type="NCBI Taxonomy" id="390989"/>
    <lineage>
        <taxon>Bacteria</taxon>
        <taxon>Bacillati</taxon>
        <taxon>Actinomycetota</taxon>
        <taxon>Actinomycetes</taxon>
        <taxon>Micromonosporales</taxon>
        <taxon>Micromonosporaceae</taxon>
        <taxon>Actinocatenispora</taxon>
    </lineage>
</organism>
<feature type="domain" description="Phosphatidic acid phosphatase type 2/haloperoxidase" evidence="3">
    <location>
        <begin position="111"/>
        <end position="218"/>
    </location>
</feature>
<gene>
    <name evidence="4" type="ORF">Asera_17810</name>
</gene>